<accession>A0A1H9JT05</accession>
<name>A0A1H9JT05_9ACTN</name>
<gene>
    <name evidence="2" type="ORF">SAMN05216481_11935</name>
</gene>
<organism evidence="2 3">
    <name type="scientific">Streptomyces radiopugnans</name>
    <dbReference type="NCBI Taxonomy" id="403935"/>
    <lineage>
        <taxon>Bacteria</taxon>
        <taxon>Bacillati</taxon>
        <taxon>Actinomycetota</taxon>
        <taxon>Actinomycetes</taxon>
        <taxon>Kitasatosporales</taxon>
        <taxon>Streptomycetaceae</taxon>
        <taxon>Streptomyces</taxon>
    </lineage>
</organism>
<reference evidence="2 3" key="1">
    <citation type="submission" date="2016-10" db="EMBL/GenBank/DDBJ databases">
        <authorList>
            <person name="de Groot N.N."/>
        </authorList>
    </citation>
    <scope>NUCLEOTIDE SEQUENCE [LARGE SCALE GENOMIC DNA]</scope>
    <source>
        <strain evidence="2 3">CGMCC 4.3519</strain>
    </source>
</reference>
<dbReference type="Proteomes" id="UP000199055">
    <property type="component" value="Unassembled WGS sequence"/>
</dbReference>
<dbReference type="AlphaFoldDB" id="A0A1H9JT05"/>
<feature type="compositionally biased region" description="Low complexity" evidence="1">
    <location>
        <begin position="70"/>
        <end position="81"/>
    </location>
</feature>
<protein>
    <submittedName>
        <fullName evidence="2">Uncharacterized protein</fullName>
    </submittedName>
</protein>
<keyword evidence="3" id="KW-1185">Reference proteome</keyword>
<evidence type="ECO:0000313" key="2">
    <source>
        <dbReference type="EMBL" id="SEQ90036.1"/>
    </source>
</evidence>
<dbReference type="EMBL" id="FOET01000019">
    <property type="protein sequence ID" value="SEQ90036.1"/>
    <property type="molecule type" value="Genomic_DNA"/>
</dbReference>
<evidence type="ECO:0000313" key="3">
    <source>
        <dbReference type="Proteomes" id="UP000199055"/>
    </source>
</evidence>
<feature type="region of interest" description="Disordered" evidence="1">
    <location>
        <begin position="1"/>
        <end position="81"/>
    </location>
</feature>
<evidence type="ECO:0000256" key="1">
    <source>
        <dbReference type="SAM" id="MobiDB-lite"/>
    </source>
</evidence>
<dbReference type="STRING" id="403935.SAMN05216481_11935"/>
<proteinExistence type="predicted"/>
<sequence>MGRMTIPSPDEVEAARTPAGGRRRDQLAAWGVPWPPPAGWKQRLADQWHAARQSPHRDAAPAGPGGGGEPAAVPGAGAVRVPGPEPDWQPAPALGYHVGKNPVFQVSPWQYAAGFYRIVAGLTPPLEAVAARLRLEVERTWEELGEVDVALFRIRGTEFALSRFAHHEEPRLFVWLNRSQRDVEAALDILLGALGVGREAVAFTEDQMTDRSG</sequence>